<protein>
    <submittedName>
        <fullName evidence="3">Flavodoxin family protein</fullName>
    </submittedName>
</protein>
<comment type="caution">
    <text evidence="3">The sequence shown here is derived from an EMBL/GenBank/DDBJ whole genome shotgun (WGS) entry which is preliminary data.</text>
</comment>
<name>A0A9D9HQA1_9SPIR</name>
<evidence type="ECO:0000313" key="3">
    <source>
        <dbReference type="EMBL" id="MBO8457883.1"/>
    </source>
</evidence>
<dbReference type="PANTHER" id="PTHR43278">
    <property type="entry name" value="NAD(P)H-DEPENDENT FMN-CONTAINING OXIDOREDUCTASE YWQN-RELATED"/>
    <property type="match status" value="1"/>
</dbReference>
<sequence>MNLVITDKPLCFCEKKTGNYKYIDLSSLRILNCLGCFSCWVKTPGACVIKDDAPWVYPLIAKAENLIYVTKVVWGSYDIPFKTLFERSIPIQKAFIRLHNGETHHEQRDVKEKKAVIIAYDCKTKEEEQTFRYLVSRNANNMNFKEYQVIFAAEENLAEIVSEEVKKWENC</sequence>
<reference evidence="3" key="2">
    <citation type="journal article" date="2021" name="PeerJ">
        <title>Extensive microbial diversity within the chicken gut microbiome revealed by metagenomics and culture.</title>
        <authorList>
            <person name="Gilroy R."/>
            <person name="Ravi A."/>
            <person name="Getino M."/>
            <person name="Pursley I."/>
            <person name="Horton D.L."/>
            <person name="Alikhan N.F."/>
            <person name="Baker D."/>
            <person name="Gharbi K."/>
            <person name="Hall N."/>
            <person name="Watson M."/>
            <person name="Adriaenssens E.M."/>
            <person name="Foster-Nyarko E."/>
            <person name="Jarju S."/>
            <person name="Secka A."/>
            <person name="Antonio M."/>
            <person name="Oren A."/>
            <person name="Chaudhuri R.R."/>
            <person name="La Ragione R."/>
            <person name="Hildebrand F."/>
            <person name="Pallen M.J."/>
        </authorList>
    </citation>
    <scope>NUCLEOTIDE SEQUENCE</scope>
    <source>
        <strain evidence="3">10532</strain>
    </source>
</reference>
<dbReference type="InterPro" id="IPR051796">
    <property type="entry name" value="ISF_SsuE-like"/>
</dbReference>
<evidence type="ECO:0000313" key="4">
    <source>
        <dbReference type="Proteomes" id="UP000823638"/>
    </source>
</evidence>
<dbReference type="Gene3D" id="3.40.50.360">
    <property type="match status" value="1"/>
</dbReference>
<dbReference type="PANTHER" id="PTHR43278:SF2">
    <property type="entry name" value="IRON-SULFUR FLAVOPROTEIN"/>
    <property type="match status" value="1"/>
</dbReference>
<accession>A0A9D9HQA1</accession>
<organism evidence="3 4">
    <name type="scientific">Candidatus Gallitreponema excrementavium</name>
    <dbReference type="NCBI Taxonomy" id="2840840"/>
    <lineage>
        <taxon>Bacteria</taxon>
        <taxon>Pseudomonadati</taxon>
        <taxon>Spirochaetota</taxon>
        <taxon>Spirochaetia</taxon>
        <taxon>Spirochaetales</taxon>
        <taxon>Candidatus Gallitreponema</taxon>
    </lineage>
</organism>
<evidence type="ECO:0000256" key="2">
    <source>
        <dbReference type="ARBA" id="ARBA00022643"/>
    </source>
</evidence>
<keyword evidence="2" id="KW-0288">FMN</keyword>
<keyword evidence="1" id="KW-0285">Flavoprotein</keyword>
<gene>
    <name evidence="3" type="ORF">IAA81_06605</name>
</gene>
<dbReference type="Proteomes" id="UP000823638">
    <property type="component" value="Unassembled WGS sequence"/>
</dbReference>
<dbReference type="SUPFAM" id="SSF52218">
    <property type="entry name" value="Flavoproteins"/>
    <property type="match status" value="1"/>
</dbReference>
<proteinExistence type="predicted"/>
<reference evidence="3" key="1">
    <citation type="submission" date="2020-10" db="EMBL/GenBank/DDBJ databases">
        <authorList>
            <person name="Gilroy R."/>
        </authorList>
    </citation>
    <scope>NUCLEOTIDE SEQUENCE</scope>
    <source>
        <strain evidence="3">10532</strain>
    </source>
</reference>
<evidence type="ECO:0000256" key="1">
    <source>
        <dbReference type="ARBA" id="ARBA00022630"/>
    </source>
</evidence>
<dbReference type="InterPro" id="IPR029039">
    <property type="entry name" value="Flavoprotein-like_sf"/>
</dbReference>
<dbReference type="AlphaFoldDB" id="A0A9D9HQA1"/>
<dbReference type="EMBL" id="JADIMM010000080">
    <property type="protein sequence ID" value="MBO8457883.1"/>
    <property type="molecule type" value="Genomic_DNA"/>
</dbReference>